<dbReference type="EMBL" id="UPTC01002349">
    <property type="protein sequence ID" value="VBB33364.1"/>
    <property type="molecule type" value="Genomic_DNA"/>
</dbReference>
<dbReference type="GO" id="GO:0000139">
    <property type="term" value="C:Golgi membrane"/>
    <property type="evidence" value="ECO:0007669"/>
    <property type="project" value="UniProtKB-SubCell"/>
</dbReference>
<dbReference type="AlphaFoldDB" id="A0A498STK1"/>
<dbReference type="InterPro" id="IPR038261">
    <property type="entry name" value="GPP34-like_sf"/>
</dbReference>
<accession>A0A498STK1</accession>
<keyword evidence="4" id="KW-0446">Lipid-binding</keyword>
<comment type="subcellular location">
    <subcellularLocation>
        <location evidence="1">Golgi apparatus membrane</location>
        <topology evidence="1">Peripheral membrane protein</topology>
        <orientation evidence="1">Cytoplasmic side</orientation>
    </subcellularLocation>
</comment>
<evidence type="ECO:0000256" key="5">
    <source>
        <dbReference type="ARBA" id="ARBA00023136"/>
    </source>
</evidence>
<evidence type="ECO:0000256" key="4">
    <source>
        <dbReference type="ARBA" id="ARBA00023121"/>
    </source>
</evidence>
<dbReference type="GO" id="GO:0007030">
    <property type="term" value="P:Golgi organization"/>
    <property type="evidence" value="ECO:0007669"/>
    <property type="project" value="TreeGrafter"/>
</dbReference>
<dbReference type="OrthoDB" id="2189106at2759"/>
<dbReference type="Pfam" id="PF05719">
    <property type="entry name" value="GPP34"/>
    <property type="match status" value="1"/>
</dbReference>
<evidence type="ECO:0000256" key="1">
    <source>
        <dbReference type="ARBA" id="ARBA00004255"/>
    </source>
</evidence>
<dbReference type="GO" id="GO:0048194">
    <property type="term" value="P:Golgi vesicle budding"/>
    <property type="evidence" value="ECO:0007669"/>
    <property type="project" value="TreeGrafter"/>
</dbReference>
<dbReference type="GO" id="GO:0006890">
    <property type="term" value="P:retrograde vesicle-mediated transport, Golgi to endoplasmic reticulum"/>
    <property type="evidence" value="ECO:0007669"/>
    <property type="project" value="TreeGrafter"/>
</dbReference>
<organism evidence="7 8">
    <name type="scientific">Acanthocheilonema viteae</name>
    <name type="common">Filarial nematode worm</name>
    <name type="synonym">Dipetalonema viteae</name>
    <dbReference type="NCBI Taxonomy" id="6277"/>
    <lineage>
        <taxon>Eukaryota</taxon>
        <taxon>Metazoa</taxon>
        <taxon>Ecdysozoa</taxon>
        <taxon>Nematoda</taxon>
        <taxon>Chromadorea</taxon>
        <taxon>Rhabditida</taxon>
        <taxon>Spirurina</taxon>
        <taxon>Spiruromorpha</taxon>
        <taxon>Filarioidea</taxon>
        <taxon>Onchocercidae</taxon>
        <taxon>Acanthocheilonema</taxon>
    </lineage>
</organism>
<feature type="non-terminal residue" evidence="7">
    <location>
        <position position="104"/>
    </location>
</feature>
<reference evidence="7 8" key="1">
    <citation type="submission" date="2018-08" db="EMBL/GenBank/DDBJ databases">
        <authorList>
            <person name="Laetsch R D."/>
            <person name="Stevens L."/>
            <person name="Kumar S."/>
            <person name="Blaxter L. M."/>
        </authorList>
    </citation>
    <scope>NUCLEOTIDE SEQUENCE [LARGE SCALE GENOMIC DNA]</scope>
</reference>
<gene>
    <name evidence="7" type="ORF">NAV_LOCUS8155</name>
</gene>
<dbReference type="GO" id="GO:0005829">
    <property type="term" value="C:cytosol"/>
    <property type="evidence" value="ECO:0007669"/>
    <property type="project" value="TreeGrafter"/>
</dbReference>
<evidence type="ECO:0008006" key="9">
    <source>
        <dbReference type="Google" id="ProtNLM"/>
    </source>
</evidence>
<feature type="compositionally biased region" description="Basic and acidic residues" evidence="6">
    <location>
        <begin position="17"/>
        <end position="37"/>
    </location>
</feature>
<proteinExistence type="inferred from homology"/>
<keyword evidence="5" id="KW-0472">Membrane</keyword>
<dbReference type="PANTHER" id="PTHR12704:SF2">
    <property type="entry name" value="GOLGI PHOSPHOPROTEIN 3 HOMOLOG SAURON"/>
    <property type="match status" value="1"/>
</dbReference>
<protein>
    <recommendedName>
        <fullName evidence="9">Golgi phosphoprotein 3</fullName>
    </recommendedName>
</protein>
<keyword evidence="8" id="KW-1185">Reference proteome</keyword>
<sequence>MSDGLVQRRKTASASIKNDENAKDIDNIDSDDSKGEYYDDKATRLTLMEQILLLGLKDREGYTSFWNDCISSGLRGCILTELALRNRIELEKSGMRKKSLMSRK</sequence>
<dbReference type="GO" id="GO:0031985">
    <property type="term" value="C:Golgi cisterna"/>
    <property type="evidence" value="ECO:0007669"/>
    <property type="project" value="TreeGrafter"/>
</dbReference>
<dbReference type="STRING" id="6277.A0A498STK1"/>
<name>A0A498STK1_ACAVI</name>
<evidence type="ECO:0000313" key="7">
    <source>
        <dbReference type="EMBL" id="VBB33364.1"/>
    </source>
</evidence>
<dbReference type="GO" id="GO:0005802">
    <property type="term" value="C:trans-Golgi network"/>
    <property type="evidence" value="ECO:0007669"/>
    <property type="project" value="TreeGrafter"/>
</dbReference>
<dbReference type="Proteomes" id="UP000276991">
    <property type="component" value="Unassembled WGS sequence"/>
</dbReference>
<dbReference type="GO" id="GO:0043001">
    <property type="term" value="P:Golgi to plasma membrane protein transport"/>
    <property type="evidence" value="ECO:0007669"/>
    <property type="project" value="TreeGrafter"/>
</dbReference>
<evidence type="ECO:0000256" key="3">
    <source>
        <dbReference type="ARBA" id="ARBA00023034"/>
    </source>
</evidence>
<keyword evidence="3" id="KW-0333">Golgi apparatus</keyword>
<evidence type="ECO:0000313" key="8">
    <source>
        <dbReference type="Proteomes" id="UP000276991"/>
    </source>
</evidence>
<dbReference type="GO" id="GO:0070273">
    <property type="term" value="F:phosphatidylinositol-4-phosphate binding"/>
    <property type="evidence" value="ECO:0007669"/>
    <property type="project" value="InterPro"/>
</dbReference>
<feature type="region of interest" description="Disordered" evidence="6">
    <location>
        <begin position="1"/>
        <end position="37"/>
    </location>
</feature>
<dbReference type="PANTHER" id="PTHR12704">
    <property type="entry name" value="TRANS-GOLGI PROTEIN GMX33"/>
    <property type="match status" value="1"/>
</dbReference>
<evidence type="ECO:0000256" key="2">
    <source>
        <dbReference type="ARBA" id="ARBA00007284"/>
    </source>
</evidence>
<dbReference type="Gene3D" id="1.10.3630.10">
    <property type="entry name" value="yeast vps74-n-term truncation variant domain like"/>
    <property type="match status" value="1"/>
</dbReference>
<dbReference type="InterPro" id="IPR008628">
    <property type="entry name" value="GPP34-like"/>
</dbReference>
<evidence type="ECO:0000256" key="6">
    <source>
        <dbReference type="SAM" id="MobiDB-lite"/>
    </source>
</evidence>
<comment type="similarity">
    <text evidence="2">Belongs to the GOLPH3/VPS74 family.</text>
</comment>